<sequence length="293" mass="32893">MKYKLIHRTTYEYQVFVNGYHSLACLCPKTTPTQLCSAFTLTITPTPAELVQRTDFFGNTIHYFSIQQPHKELHVVAESIVENLPAPPPLQGKPSVSCAEARRLLEVDQNLRNELLQFMLPSPFIHWEKEIQAFAKDSFPENRPLFEAVQHLCARIFREFEFMPDATTIHTPILSVLKDRKGVCQDFSHVALAAIRSMGFAARYVSGYLETKPPPGAKKLQGSDASHAWISAYVPGLGWCDFDPTNNVIPGLRHITTAWGRDYSDVPPLKGILFSSGKQKLKVAVDVLPLEGE</sequence>
<dbReference type="SUPFAM" id="SSF54001">
    <property type="entry name" value="Cysteine proteinases"/>
    <property type="match status" value="1"/>
</dbReference>
<dbReference type="Pfam" id="PF08379">
    <property type="entry name" value="Bact_transglu_N"/>
    <property type="match status" value="1"/>
</dbReference>
<accession>A0A4R4K5A7</accession>
<dbReference type="Proteomes" id="UP000295706">
    <property type="component" value="Unassembled WGS sequence"/>
</dbReference>
<dbReference type="Pfam" id="PF01841">
    <property type="entry name" value="Transglut_core"/>
    <property type="match status" value="1"/>
</dbReference>
<name>A0A4R4K5A7_9BACT</name>
<gene>
    <name evidence="2" type="ORF">EZE20_19115</name>
</gene>
<reference evidence="2 3" key="1">
    <citation type="submission" date="2019-02" db="EMBL/GenBank/DDBJ databases">
        <title>Arundinibacter roseus gen. nov., sp. nov., a new member of the family Cytophagaceae.</title>
        <authorList>
            <person name="Szuroczki S."/>
            <person name="Khayer B."/>
            <person name="Sproer C."/>
            <person name="Toumi M."/>
            <person name="Szabo A."/>
            <person name="Felfoldi T."/>
            <person name="Schumann P."/>
            <person name="Toth E."/>
        </authorList>
    </citation>
    <scope>NUCLEOTIDE SEQUENCE [LARGE SCALE GENOMIC DNA]</scope>
    <source>
        <strain evidence="2 3">DMA-k-7a</strain>
    </source>
</reference>
<comment type="caution">
    <text evidence="2">The sequence shown here is derived from an EMBL/GenBank/DDBJ whole genome shotgun (WGS) entry which is preliminary data.</text>
</comment>
<protein>
    <submittedName>
        <fullName evidence="2">Transglutaminase family protein</fullName>
    </submittedName>
</protein>
<dbReference type="InterPro" id="IPR013589">
    <property type="entry name" value="Bac_transglu_N"/>
</dbReference>
<dbReference type="InterPro" id="IPR038765">
    <property type="entry name" value="Papain-like_cys_pep_sf"/>
</dbReference>
<dbReference type="Gene3D" id="3.10.620.30">
    <property type="match status" value="1"/>
</dbReference>
<dbReference type="OrthoDB" id="9804872at2"/>
<keyword evidence="3" id="KW-1185">Reference proteome</keyword>
<evidence type="ECO:0000313" key="3">
    <source>
        <dbReference type="Proteomes" id="UP000295706"/>
    </source>
</evidence>
<dbReference type="PANTHER" id="PTHR33490">
    <property type="entry name" value="BLR5614 PROTEIN-RELATED"/>
    <property type="match status" value="1"/>
</dbReference>
<proteinExistence type="predicted"/>
<dbReference type="RefSeq" id="WP_132120677.1">
    <property type="nucleotide sequence ID" value="NZ_SMJU01000013.1"/>
</dbReference>
<evidence type="ECO:0000313" key="2">
    <source>
        <dbReference type="EMBL" id="TDB61852.1"/>
    </source>
</evidence>
<dbReference type="SMART" id="SM00460">
    <property type="entry name" value="TGc"/>
    <property type="match status" value="1"/>
</dbReference>
<dbReference type="AlphaFoldDB" id="A0A4R4K5A7"/>
<organism evidence="2 3">
    <name type="scientific">Arundinibacter roseus</name>
    <dbReference type="NCBI Taxonomy" id="2070510"/>
    <lineage>
        <taxon>Bacteria</taxon>
        <taxon>Pseudomonadati</taxon>
        <taxon>Bacteroidota</taxon>
        <taxon>Cytophagia</taxon>
        <taxon>Cytophagales</taxon>
        <taxon>Spirosomataceae</taxon>
        <taxon>Arundinibacter</taxon>
    </lineage>
</organism>
<dbReference type="InterPro" id="IPR002931">
    <property type="entry name" value="Transglutaminase-like"/>
</dbReference>
<feature type="domain" description="Transglutaminase-like" evidence="1">
    <location>
        <begin position="176"/>
        <end position="246"/>
    </location>
</feature>
<evidence type="ECO:0000259" key="1">
    <source>
        <dbReference type="SMART" id="SM00460"/>
    </source>
</evidence>
<dbReference type="EMBL" id="SMJU01000013">
    <property type="protein sequence ID" value="TDB61852.1"/>
    <property type="molecule type" value="Genomic_DNA"/>
</dbReference>
<dbReference type="PANTHER" id="PTHR33490:SF7">
    <property type="entry name" value="BLR2979 PROTEIN"/>
    <property type="match status" value="1"/>
</dbReference>